<dbReference type="SUPFAM" id="SSF53187">
    <property type="entry name" value="Zn-dependent exopeptidases"/>
    <property type="match status" value="1"/>
</dbReference>
<dbReference type="RefSeq" id="WP_092940046.1">
    <property type="nucleotide sequence ID" value="NZ_FONX01000009.1"/>
</dbReference>
<name>A0A1I2F2J7_9BURK</name>
<accession>A0A1I2F2J7</accession>
<dbReference type="AlphaFoldDB" id="A0A1I2F2J7"/>
<dbReference type="STRING" id="1177982.SAMN04489711_10931"/>
<evidence type="ECO:0000313" key="1">
    <source>
        <dbReference type="EMBL" id="SFE98751.1"/>
    </source>
</evidence>
<dbReference type="Proteomes" id="UP000199119">
    <property type="component" value="Unassembled WGS sequence"/>
</dbReference>
<reference evidence="2" key="1">
    <citation type="submission" date="2016-10" db="EMBL/GenBank/DDBJ databases">
        <authorList>
            <person name="Varghese N."/>
            <person name="Submissions S."/>
        </authorList>
    </citation>
    <scope>NUCLEOTIDE SEQUENCE [LARGE SCALE GENOMIC DNA]</scope>
    <source>
        <strain evidence="2">DSM 27981</strain>
    </source>
</reference>
<dbReference type="NCBIfam" id="TIGR02017">
    <property type="entry name" value="hutG_amidohyd"/>
    <property type="match status" value="1"/>
</dbReference>
<proteinExistence type="predicted"/>
<keyword evidence="2" id="KW-1185">Reference proteome</keyword>
<sequence>MTAALQTDDHPAFTFHQGSAPLLVSMPHVGTHVPPAIASRLTDEARQVPDTDWHLERLYGFVREIGASVLVATHSRYVIDLNRPPDGASLYPGQSVTGLCPVDTFDDTPLYRDGAVPDEAEIAARREAIWVPYHAQLQRELERIRAAHGVALLWDAHSIRSVLPRFFEGRLPDLNLGTANGASCAPGLARQLLEIGEASGYPSVLNGRFKGGYITRQYGRPEQGVHAVQLEMTQSSYMQEALPFDYLPDVAARVQPTLRRMLEAALEFARERAGRR</sequence>
<evidence type="ECO:0000313" key="2">
    <source>
        <dbReference type="Proteomes" id="UP000199119"/>
    </source>
</evidence>
<gene>
    <name evidence="1" type="ORF">SAMN04489711_10931</name>
</gene>
<dbReference type="InterPro" id="IPR007709">
    <property type="entry name" value="N-FG_amidohydro"/>
</dbReference>
<protein>
    <submittedName>
        <fullName evidence="1">N-formylglutamate deformylase</fullName>
    </submittedName>
</protein>
<dbReference type="OrthoDB" id="8716700at2"/>
<dbReference type="EMBL" id="FONX01000009">
    <property type="protein sequence ID" value="SFE98751.1"/>
    <property type="molecule type" value="Genomic_DNA"/>
</dbReference>
<organism evidence="1 2">
    <name type="scientific">Paracidovorax wautersii</name>
    <dbReference type="NCBI Taxonomy" id="1177982"/>
    <lineage>
        <taxon>Bacteria</taxon>
        <taxon>Pseudomonadati</taxon>
        <taxon>Pseudomonadota</taxon>
        <taxon>Betaproteobacteria</taxon>
        <taxon>Burkholderiales</taxon>
        <taxon>Comamonadaceae</taxon>
        <taxon>Paracidovorax</taxon>
    </lineage>
</organism>
<dbReference type="InterPro" id="IPR010247">
    <property type="entry name" value="HutG_amidohyd"/>
</dbReference>
<dbReference type="Gene3D" id="3.40.630.40">
    <property type="entry name" value="Zn-dependent exopeptidases"/>
    <property type="match status" value="1"/>
</dbReference>
<dbReference type="Pfam" id="PF05013">
    <property type="entry name" value="FGase"/>
    <property type="match status" value="1"/>
</dbReference>